<dbReference type="Gene3D" id="1.10.10.60">
    <property type="entry name" value="Homeodomain-like"/>
    <property type="match status" value="1"/>
</dbReference>
<dbReference type="EMBL" id="DVML01000002">
    <property type="protein sequence ID" value="HIU21984.1"/>
    <property type="molecule type" value="Genomic_DNA"/>
</dbReference>
<accession>A0A9D1L1Z7</accession>
<dbReference type="Pfam" id="PF12116">
    <property type="entry name" value="SpoIIID"/>
    <property type="match status" value="1"/>
</dbReference>
<organism evidence="1 2">
    <name type="scientific">Candidatus Fimihabitans intestinipullorum</name>
    <dbReference type="NCBI Taxonomy" id="2840820"/>
    <lineage>
        <taxon>Bacteria</taxon>
        <taxon>Bacillati</taxon>
        <taxon>Mycoplasmatota</taxon>
        <taxon>Mycoplasmatota incertae sedis</taxon>
        <taxon>Candidatus Fimihabitans</taxon>
    </lineage>
</organism>
<dbReference type="InterPro" id="IPR014208">
    <property type="entry name" value="Spore_III_D"/>
</dbReference>
<comment type="caution">
    <text evidence="1">The sequence shown here is derived from an EMBL/GenBank/DDBJ whole genome shotgun (WGS) entry which is preliminary data.</text>
</comment>
<protein>
    <submittedName>
        <fullName evidence="1">Sporulation transcriptional regulator SpoIIID</fullName>
    </submittedName>
</protein>
<reference evidence="1" key="1">
    <citation type="submission" date="2020-10" db="EMBL/GenBank/DDBJ databases">
        <authorList>
            <person name="Gilroy R."/>
        </authorList>
    </citation>
    <scope>NUCLEOTIDE SEQUENCE</scope>
    <source>
        <strain evidence="1">CHK197-8231</strain>
    </source>
</reference>
<dbReference type="Proteomes" id="UP000824087">
    <property type="component" value="Unassembled WGS sequence"/>
</dbReference>
<name>A0A9D1L1Z7_9BACT</name>
<evidence type="ECO:0000313" key="1">
    <source>
        <dbReference type="EMBL" id="HIU21984.1"/>
    </source>
</evidence>
<gene>
    <name evidence="1" type="ORF">IAD49_00160</name>
</gene>
<evidence type="ECO:0000313" key="2">
    <source>
        <dbReference type="Proteomes" id="UP000824087"/>
    </source>
</evidence>
<reference evidence="1" key="2">
    <citation type="journal article" date="2021" name="PeerJ">
        <title>Extensive microbial diversity within the chicken gut microbiome revealed by metagenomics and culture.</title>
        <authorList>
            <person name="Gilroy R."/>
            <person name="Ravi A."/>
            <person name="Getino M."/>
            <person name="Pursley I."/>
            <person name="Horton D.L."/>
            <person name="Alikhan N.F."/>
            <person name="Baker D."/>
            <person name="Gharbi K."/>
            <person name="Hall N."/>
            <person name="Watson M."/>
            <person name="Adriaenssens E.M."/>
            <person name="Foster-Nyarko E."/>
            <person name="Jarju S."/>
            <person name="Secka A."/>
            <person name="Antonio M."/>
            <person name="Oren A."/>
            <person name="Chaudhuri R.R."/>
            <person name="La Ragione R."/>
            <person name="Hildebrand F."/>
            <person name="Pallen M.J."/>
        </authorList>
    </citation>
    <scope>NUCLEOTIDE SEQUENCE</scope>
    <source>
        <strain evidence="1">CHK197-8231</strain>
    </source>
</reference>
<proteinExistence type="predicted"/>
<dbReference type="AlphaFoldDB" id="A0A9D1L1Z7"/>
<sequence>MIETGKTVREIASIFGVSKSTVHKDLHERLIHVDEKLYHEVDKILKYHIDIRHLRGGESTKKKYLKLSNSLPPEASL</sequence>